<evidence type="ECO:0000313" key="3">
    <source>
        <dbReference type="Proteomes" id="UP000824160"/>
    </source>
</evidence>
<organism evidence="2 3">
    <name type="scientific">Candidatus Faecivivens stercoripullorum</name>
    <dbReference type="NCBI Taxonomy" id="2840805"/>
    <lineage>
        <taxon>Bacteria</taxon>
        <taxon>Bacillati</taxon>
        <taxon>Bacillota</taxon>
        <taxon>Clostridia</taxon>
        <taxon>Eubacteriales</taxon>
        <taxon>Oscillospiraceae</taxon>
        <taxon>Oscillospiraceae incertae sedis</taxon>
        <taxon>Candidatus Faecivivens</taxon>
    </lineage>
</organism>
<protein>
    <submittedName>
        <fullName evidence="2">Folate family ECF transporter S component</fullName>
    </submittedName>
</protein>
<reference evidence="2" key="2">
    <citation type="journal article" date="2021" name="PeerJ">
        <title>Extensive microbial diversity within the chicken gut microbiome revealed by metagenomics and culture.</title>
        <authorList>
            <person name="Gilroy R."/>
            <person name="Ravi A."/>
            <person name="Getino M."/>
            <person name="Pursley I."/>
            <person name="Horton D.L."/>
            <person name="Alikhan N.F."/>
            <person name="Baker D."/>
            <person name="Gharbi K."/>
            <person name="Hall N."/>
            <person name="Watson M."/>
            <person name="Adriaenssens E.M."/>
            <person name="Foster-Nyarko E."/>
            <person name="Jarju S."/>
            <person name="Secka A."/>
            <person name="Antonio M."/>
            <person name="Oren A."/>
            <person name="Chaudhuri R.R."/>
            <person name="La Ragione R."/>
            <person name="Hildebrand F."/>
            <person name="Pallen M.J."/>
        </authorList>
    </citation>
    <scope>NUCLEOTIDE SEQUENCE</scope>
    <source>
        <strain evidence="2">ChiBcec7-5410</strain>
    </source>
</reference>
<dbReference type="GO" id="GO:0022857">
    <property type="term" value="F:transmembrane transporter activity"/>
    <property type="evidence" value="ECO:0007669"/>
    <property type="project" value="InterPro"/>
</dbReference>
<dbReference type="InterPro" id="IPR024529">
    <property type="entry name" value="ECF_trnsprt_substrate-spec"/>
</dbReference>
<evidence type="ECO:0000256" key="1">
    <source>
        <dbReference type="SAM" id="Phobius"/>
    </source>
</evidence>
<dbReference type="AlphaFoldDB" id="A0A9D1H8H5"/>
<accession>A0A9D1H8H5</accession>
<dbReference type="InterPro" id="IPR030949">
    <property type="entry name" value="ECF_S_folate_fam"/>
</dbReference>
<feature type="transmembrane region" description="Helical" evidence="1">
    <location>
        <begin position="70"/>
        <end position="88"/>
    </location>
</feature>
<dbReference type="Pfam" id="PF12822">
    <property type="entry name" value="ECF_trnsprt"/>
    <property type="match status" value="1"/>
</dbReference>
<feature type="transmembrane region" description="Helical" evidence="1">
    <location>
        <begin position="40"/>
        <end position="58"/>
    </location>
</feature>
<reference evidence="2" key="1">
    <citation type="submission" date="2020-10" db="EMBL/GenBank/DDBJ databases">
        <authorList>
            <person name="Gilroy R."/>
        </authorList>
    </citation>
    <scope>NUCLEOTIDE SEQUENCE</scope>
    <source>
        <strain evidence="2">ChiBcec7-5410</strain>
    </source>
</reference>
<proteinExistence type="predicted"/>
<evidence type="ECO:0000313" key="2">
    <source>
        <dbReference type="EMBL" id="HIT95191.1"/>
    </source>
</evidence>
<keyword evidence="1" id="KW-0472">Membrane</keyword>
<dbReference type="NCBIfam" id="TIGR04518">
    <property type="entry name" value="ECF_S_folT_fam"/>
    <property type="match status" value="1"/>
</dbReference>
<feature type="transmembrane region" description="Helical" evidence="1">
    <location>
        <begin position="181"/>
        <end position="199"/>
    </location>
</feature>
<comment type="caution">
    <text evidence="2">The sequence shown here is derived from an EMBL/GenBank/DDBJ whole genome shotgun (WGS) entry which is preliminary data.</text>
</comment>
<dbReference type="Gene3D" id="1.10.1760.20">
    <property type="match status" value="1"/>
</dbReference>
<feature type="transmembrane region" description="Helical" evidence="1">
    <location>
        <begin position="141"/>
        <end position="161"/>
    </location>
</feature>
<feature type="transmembrane region" description="Helical" evidence="1">
    <location>
        <begin position="108"/>
        <end position="129"/>
    </location>
</feature>
<name>A0A9D1H8H5_9FIRM</name>
<gene>
    <name evidence="2" type="ORF">IAC43_08390</name>
</gene>
<keyword evidence="1" id="KW-1133">Transmembrane helix</keyword>
<dbReference type="EMBL" id="DVLW01000230">
    <property type="protein sequence ID" value="HIT95191.1"/>
    <property type="molecule type" value="Genomic_DNA"/>
</dbReference>
<sequence>MSIRGFFHYIWRKTVAVFADYPKVFTGLSGNIRASAAELWNVRSLCGMALMLALGVVVDQFSFYVGPIKIGVGSIISAMLGCFYGPVAGGFAAGTGDLIKYLVRPTGAFFFGYTLNAMLGGMFYGLFLYKAKATLPRVVSAKLLINIVVNGLLGTLWYSMLYGKGFNAIFGVRMLANLGKVPVESIVLLIILPAFITVLRRAKVRL</sequence>
<dbReference type="Proteomes" id="UP000824160">
    <property type="component" value="Unassembled WGS sequence"/>
</dbReference>
<keyword evidence="1" id="KW-0812">Transmembrane</keyword>